<dbReference type="Proteomes" id="UP000051006">
    <property type="component" value="Unassembled WGS sequence"/>
</dbReference>
<keyword evidence="3" id="KW-0134">Cell wall</keyword>
<dbReference type="AlphaFoldDB" id="A0A0R2L7E8"/>
<dbReference type="PANTHER" id="PTHR36108">
    <property type="entry name" value="COLOSSIN-B-RELATED"/>
    <property type="match status" value="1"/>
</dbReference>
<evidence type="ECO:0000256" key="1">
    <source>
        <dbReference type="ARBA" id="ARBA00004168"/>
    </source>
</evidence>
<evidence type="ECO:0000256" key="2">
    <source>
        <dbReference type="ARBA" id="ARBA00007257"/>
    </source>
</evidence>
<name>A0A0R2L7E8_9LACO</name>
<keyword evidence="12" id="KW-1185">Reference proteome</keyword>
<comment type="caution">
    <text evidence="11">The sequence shown here is derived from an EMBL/GenBank/DDBJ whole genome shotgun (WGS) entry which is preliminary data.</text>
</comment>
<evidence type="ECO:0000256" key="3">
    <source>
        <dbReference type="ARBA" id="ARBA00022512"/>
    </source>
</evidence>
<evidence type="ECO:0000256" key="8">
    <source>
        <dbReference type="SAM" id="Phobius"/>
    </source>
</evidence>
<feature type="region of interest" description="Disordered" evidence="7">
    <location>
        <begin position="606"/>
        <end position="721"/>
    </location>
</feature>
<dbReference type="Gene3D" id="2.60.40.1280">
    <property type="match status" value="1"/>
</dbReference>
<sequence length="749" mass="80138">MGIKLRNFMLTLIAAFGLVVLVFSCQATNTQAATNYVTNSQDNGLLTGMKIDQKDYSTGSNVNVTLDWDATGKNLVNGDTWTIELPDTLRVREAGDTFPLTNELGETIGQAVVNADNTVTVNFTNVEGKSDFKGSLELSQGIGPGKSAVIGDNNVEIGSFNDNMTVVNSDKDFSKKGKLGQDENGEPIVTWTILVNRNSDNFSNLTVSDYIDPVTSGHTYIPGSVKVSEAVWSSPGYYKNTRELNSSEYTLNETANGFDLSGLKNNQFYAITMQTKLNDASGATDGTKFKNKANYTWQSGSGNGSGINKGSVNASVTGGTNSGSGNGNDILGGVTLTKQSTIDDTKFLEGATYDLYQFGNDTPLQTGLTTDANGQINVTDLEQGNYYFKETKAPDGYLINNNEVPFTVSGTTTTPVTVEAKDEPSTKNEIGSIAVMKEDEETGYRLQGAEFEVINADGTVVGNFTTDEMGVGHCFNLPTGKYTLRETKAPAGYIKSADSTFEITTDNLTPALISIKDEKESVFDDSYFVNLQKFDRDDMNTGVAGAEYTLYDELGTPVETKLTDTTGLIKIDGLNPGKYYFLETKAPNGYNLNPDKIYFEIKTESVSTQTLVTSDSKKTTNPGGNGGNEGNGNEEDNNGKDPDTDDNNEGNTENPDTDSNNGGNEDDNNGVIVDPEQPGSNNNNNNGNGGLITSPLNPDTSSNGNTNTTNNTNNSNGTLPQTGAKSSLAASLLGLIILSGVIYYQRRKA</sequence>
<evidence type="ECO:0000259" key="10">
    <source>
        <dbReference type="PROSITE" id="PS50847"/>
    </source>
</evidence>
<dbReference type="InterPro" id="IPR008456">
    <property type="entry name" value="Collagen-bd_dom"/>
</dbReference>
<dbReference type="SUPFAM" id="SSF49401">
    <property type="entry name" value="Bacterial adhesins"/>
    <property type="match status" value="2"/>
</dbReference>
<dbReference type="PANTHER" id="PTHR36108:SF13">
    <property type="entry name" value="COLOSSIN-B-RELATED"/>
    <property type="match status" value="1"/>
</dbReference>
<evidence type="ECO:0000256" key="6">
    <source>
        <dbReference type="ARBA" id="ARBA00023088"/>
    </source>
</evidence>
<protein>
    <submittedName>
        <fullName evidence="11">Adhesion exoprotein</fullName>
    </submittedName>
</protein>
<dbReference type="Gene3D" id="2.60.40.10">
    <property type="entry name" value="Immunoglobulins"/>
    <property type="match status" value="3"/>
</dbReference>
<evidence type="ECO:0000256" key="7">
    <source>
        <dbReference type="SAM" id="MobiDB-lite"/>
    </source>
</evidence>
<dbReference type="PROSITE" id="PS51257">
    <property type="entry name" value="PROKAR_LIPOPROTEIN"/>
    <property type="match status" value="1"/>
</dbReference>
<dbReference type="RefSeq" id="WP_057881737.1">
    <property type="nucleotide sequence ID" value="NZ_JQCF01000036.1"/>
</dbReference>
<feature type="signal peptide" evidence="9">
    <location>
        <begin position="1"/>
        <end position="27"/>
    </location>
</feature>
<evidence type="ECO:0000256" key="5">
    <source>
        <dbReference type="ARBA" id="ARBA00022729"/>
    </source>
</evidence>
<dbReference type="InterPro" id="IPR008966">
    <property type="entry name" value="Adhesion_dom_sf"/>
</dbReference>
<keyword evidence="8" id="KW-0472">Membrane</keyword>
<dbReference type="OrthoDB" id="2216808at2"/>
<comment type="similarity">
    <text evidence="2">Belongs to the serine-aspartate repeat-containing protein (SDr) family.</text>
</comment>
<keyword evidence="8" id="KW-1133">Transmembrane helix</keyword>
<dbReference type="Pfam" id="PF17802">
    <property type="entry name" value="SpaA"/>
    <property type="match status" value="3"/>
</dbReference>
<keyword evidence="6" id="KW-0572">Peptidoglycan-anchor</keyword>
<dbReference type="STRING" id="993692.IV57_GL001724"/>
<dbReference type="InterPro" id="IPR019931">
    <property type="entry name" value="LPXTG_anchor"/>
</dbReference>
<dbReference type="EMBL" id="JQCF01000036">
    <property type="protein sequence ID" value="KRN97361.1"/>
    <property type="molecule type" value="Genomic_DNA"/>
</dbReference>
<dbReference type="Pfam" id="PF17961">
    <property type="entry name" value="Big_8"/>
    <property type="match status" value="1"/>
</dbReference>
<accession>A0A0R2L7E8</accession>
<evidence type="ECO:0000313" key="11">
    <source>
        <dbReference type="EMBL" id="KRN97361.1"/>
    </source>
</evidence>
<feature type="transmembrane region" description="Helical" evidence="8">
    <location>
        <begin position="726"/>
        <end position="744"/>
    </location>
</feature>
<dbReference type="InterPro" id="IPR041171">
    <property type="entry name" value="SDR_Ig"/>
</dbReference>
<dbReference type="GO" id="GO:0007155">
    <property type="term" value="P:cell adhesion"/>
    <property type="evidence" value="ECO:0007669"/>
    <property type="project" value="InterPro"/>
</dbReference>
<feature type="compositionally biased region" description="Low complexity" evidence="7">
    <location>
        <begin position="700"/>
        <end position="718"/>
    </location>
</feature>
<dbReference type="Pfam" id="PF00746">
    <property type="entry name" value="Gram_pos_anchor"/>
    <property type="match status" value="1"/>
</dbReference>
<keyword evidence="8" id="KW-0812">Transmembrane</keyword>
<evidence type="ECO:0000256" key="4">
    <source>
        <dbReference type="ARBA" id="ARBA00022525"/>
    </source>
</evidence>
<comment type="subcellular location">
    <subcellularLocation>
        <location evidence="1">Secreted</location>
        <location evidence="1">Cell wall</location>
        <topology evidence="1">Peptidoglycan-anchor</topology>
    </subcellularLocation>
</comment>
<evidence type="ECO:0000313" key="12">
    <source>
        <dbReference type="Proteomes" id="UP000051006"/>
    </source>
</evidence>
<feature type="domain" description="Gram-positive cocci surface proteins LPxTG" evidence="10">
    <location>
        <begin position="719"/>
        <end position="749"/>
    </location>
</feature>
<dbReference type="InterPro" id="IPR011252">
    <property type="entry name" value="Fibrogen-bd_dom1"/>
</dbReference>
<dbReference type="PROSITE" id="PS50847">
    <property type="entry name" value="GRAM_POS_ANCHORING"/>
    <property type="match status" value="1"/>
</dbReference>
<dbReference type="GO" id="GO:0005518">
    <property type="term" value="F:collagen binding"/>
    <property type="evidence" value="ECO:0007669"/>
    <property type="project" value="InterPro"/>
</dbReference>
<gene>
    <name evidence="11" type="ORF">IV57_GL001724</name>
</gene>
<organism evidence="11 12">
    <name type="scientific">Companilactobacillus kimchiensis</name>
    <dbReference type="NCBI Taxonomy" id="993692"/>
    <lineage>
        <taxon>Bacteria</taxon>
        <taxon>Bacillati</taxon>
        <taxon>Bacillota</taxon>
        <taxon>Bacilli</taxon>
        <taxon>Lactobacillales</taxon>
        <taxon>Lactobacillaceae</taxon>
        <taxon>Companilactobacillus</taxon>
    </lineage>
</organism>
<dbReference type="Pfam" id="PF05737">
    <property type="entry name" value="Collagen_bind"/>
    <property type="match status" value="1"/>
</dbReference>
<dbReference type="NCBIfam" id="TIGR01167">
    <property type="entry name" value="LPXTG_anchor"/>
    <property type="match status" value="1"/>
</dbReference>
<evidence type="ECO:0000256" key="9">
    <source>
        <dbReference type="SAM" id="SignalP"/>
    </source>
</evidence>
<reference evidence="11 12" key="1">
    <citation type="journal article" date="2015" name="Genome Announc.">
        <title>Expanding the biotechnology potential of lactobacilli through comparative genomics of 213 strains and associated genera.</title>
        <authorList>
            <person name="Sun Z."/>
            <person name="Harris H.M."/>
            <person name="McCann A."/>
            <person name="Guo C."/>
            <person name="Argimon S."/>
            <person name="Zhang W."/>
            <person name="Yang X."/>
            <person name="Jeffery I.B."/>
            <person name="Cooney J.C."/>
            <person name="Kagawa T.F."/>
            <person name="Liu W."/>
            <person name="Song Y."/>
            <person name="Salvetti E."/>
            <person name="Wrobel A."/>
            <person name="Rasinkangas P."/>
            <person name="Parkhill J."/>
            <person name="Rea M.C."/>
            <person name="O'Sullivan O."/>
            <person name="Ritari J."/>
            <person name="Douillard F.P."/>
            <person name="Paul Ross R."/>
            <person name="Yang R."/>
            <person name="Briner A.E."/>
            <person name="Felis G.E."/>
            <person name="de Vos W.M."/>
            <person name="Barrangou R."/>
            <person name="Klaenhammer T.R."/>
            <person name="Caufield P.W."/>
            <person name="Cui Y."/>
            <person name="Zhang H."/>
            <person name="O'Toole P.W."/>
        </authorList>
    </citation>
    <scope>NUCLEOTIDE SEQUENCE [LARGE SCALE GENOMIC DNA]</scope>
    <source>
        <strain evidence="11 12">DSM 24716</strain>
    </source>
</reference>
<keyword evidence="4" id="KW-0964">Secreted</keyword>
<feature type="compositionally biased region" description="Low complexity" evidence="7">
    <location>
        <begin position="649"/>
        <end position="663"/>
    </location>
</feature>
<dbReference type="PATRIC" id="fig|993692.3.peg.1751"/>
<dbReference type="SUPFAM" id="SSF49478">
    <property type="entry name" value="Cna protein B-type domain"/>
    <property type="match status" value="3"/>
</dbReference>
<dbReference type="InterPro" id="IPR013783">
    <property type="entry name" value="Ig-like_fold"/>
</dbReference>
<dbReference type="InterPro" id="IPR041033">
    <property type="entry name" value="SpaA_PFL_dom_1"/>
</dbReference>
<keyword evidence="5 9" id="KW-0732">Signal</keyword>
<feature type="chain" id="PRO_5039220686" evidence="9">
    <location>
        <begin position="28"/>
        <end position="749"/>
    </location>
</feature>
<proteinExistence type="inferred from homology"/>